<name>A0A0D6JNL4_9EURY</name>
<dbReference type="GO" id="GO:0015012">
    <property type="term" value="P:heparan sulfate proteoglycan biosynthetic process"/>
    <property type="evidence" value="ECO:0007669"/>
    <property type="project" value="InterPro"/>
</dbReference>
<gene>
    <name evidence="3" type="ORF">BN996_00905</name>
</gene>
<dbReference type="PANTHER" id="PTHR13174">
    <property type="entry name" value="D-GLUCURONYL C5-EPIMERASE"/>
    <property type="match status" value="1"/>
</dbReference>
<dbReference type="EMBL" id="CSTE01000002">
    <property type="protein sequence ID" value="CQR49444.1"/>
    <property type="molecule type" value="Genomic_DNA"/>
</dbReference>
<dbReference type="InterPro" id="IPR010598">
    <property type="entry name" value="C5-epim_C"/>
</dbReference>
<dbReference type="SUPFAM" id="SSF48208">
    <property type="entry name" value="Six-hairpin glycosidases"/>
    <property type="match status" value="1"/>
</dbReference>
<dbReference type="PANTHER" id="PTHR13174:SF3">
    <property type="entry name" value="D-GLUCURONYL C5-EPIMERASE"/>
    <property type="match status" value="1"/>
</dbReference>
<dbReference type="GO" id="GO:0005975">
    <property type="term" value="P:carbohydrate metabolic process"/>
    <property type="evidence" value="ECO:0007669"/>
    <property type="project" value="InterPro"/>
</dbReference>
<dbReference type="InterPro" id="IPR008928">
    <property type="entry name" value="6-hairpin_glycosidase_sf"/>
</dbReference>
<organism evidence="3 4">
    <name type="scientific">Haloferax massiliensis</name>
    <dbReference type="NCBI Taxonomy" id="1476858"/>
    <lineage>
        <taxon>Archaea</taxon>
        <taxon>Methanobacteriati</taxon>
        <taxon>Methanobacteriota</taxon>
        <taxon>Stenosarchaea group</taxon>
        <taxon>Halobacteria</taxon>
        <taxon>Halobacteriales</taxon>
        <taxon>Haloferacaceae</taxon>
        <taxon>Haloferax</taxon>
    </lineage>
</organism>
<evidence type="ECO:0000313" key="4">
    <source>
        <dbReference type="Proteomes" id="UP000198902"/>
    </source>
</evidence>
<evidence type="ECO:0000256" key="1">
    <source>
        <dbReference type="SAM" id="MobiDB-lite"/>
    </source>
</evidence>
<dbReference type="OrthoDB" id="306662at2157"/>
<dbReference type="Pfam" id="PF06662">
    <property type="entry name" value="C5-epim_C"/>
    <property type="match status" value="1"/>
</dbReference>
<sequence>MDAPTRRSFVAALVAGSSGCVGRGGPLGTEVSRAQRDGARFDVEATRRSFDLRRTSFEHHPQFILGRREAPRCLYDLGDVSGIEEVQTATIDGETGQMPIRTFRAMMRLTHCYRERGADPFLSKAMSIGEAALDNATRVEGVPYFPYTMPKGGSSAEMEPPWYSGMAQGTALSAYVRLYEHTGDVRHKWIADAVAESFGRIPRATDGPWTVMVDDGYYWIEEYPADPPTHVLNGFLVGLWGLYEYWLVFDEPDWVERLLNAAITTVYDHLSEYRVPGEVSWYGLDKEAGYRGNETYHAVHTHQIGVLYHLTGDDYFRTMERRFESDSAESSGYETPPSEWKHAGGERAD</sequence>
<proteinExistence type="predicted"/>
<feature type="domain" description="D-glucuronyl C5-epimerase C-terminal" evidence="2">
    <location>
        <begin position="154"/>
        <end position="325"/>
    </location>
</feature>
<feature type="region of interest" description="Disordered" evidence="1">
    <location>
        <begin position="325"/>
        <end position="349"/>
    </location>
</feature>
<accession>A0A0D6JNL4</accession>
<feature type="compositionally biased region" description="Basic and acidic residues" evidence="1">
    <location>
        <begin position="339"/>
        <end position="349"/>
    </location>
</feature>
<dbReference type="Proteomes" id="UP000198902">
    <property type="component" value="Unassembled WGS sequence"/>
</dbReference>
<dbReference type="AlphaFoldDB" id="A0A0D6JNL4"/>
<dbReference type="RefSeq" id="WP_089777368.1">
    <property type="nucleotide sequence ID" value="NZ_CABLRR010000002.1"/>
</dbReference>
<evidence type="ECO:0000313" key="3">
    <source>
        <dbReference type="EMBL" id="CQR49444.1"/>
    </source>
</evidence>
<dbReference type="InterPro" id="IPR039721">
    <property type="entry name" value="C5-epimerase"/>
</dbReference>
<reference evidence="4" key="1">
    <citation type="submission" date="2015-03" db="EMBL/GenBank/DDBJ databases">
        <authorList>
            <person name="Urmite Genomes"/>
        </authorList>
    </citation>
    <scope>NUCLEOTIDE SEQUENCE [LARGE SCALE GENOMIC DNA]</scope>
    <source>
        <strain evidence="4">Arc-Hr</strain>
    </source>
</reference>
<dbReference type="GO" id="GO:0047464">
    <property type="term" value="F:heparosan-N-sulfate-glucuronate 5-epimerase activity"/>
    <property type="evidence" value="ECO:0007669"/>
    <property type="project" value="InterPro"/>
</dbReference>
<protein>
    <recommendedName>
        <fullName evidence="2">D-glucuronyl C5-epimerase C-terminal domain-containing protein</fullName>
    </recommendedName>
</protein>
<evidence type="ECO:0000259" key="2">
    <source>
        <dbReference type="Pfam" id="PF06662"/>
    </source>
</evidence>
<keyword evidence="4" id="KW-1185">Reference proteome</keyword>
<dbReference type="PROSITE" id="PS51257">
    <property type="entry name" value="PROKAR_LIPOPROTEIN"/>
    <property type="match status" value="1"/>
</dbReference>